<reference evidence="2" key="1">
    <citation type="submission" date="2014-11" db="EMBL/GenBank/DDBJ databases">
        <authorList>
            <person name="Amaro Gonzalez C."/>
        </authorList>
    </citation>
    <scope>NUCLEOTIDE SEQUENCE</scope>
</reference>
<accession>A0A0E9XWG2</accession>
<protein>
    <submittedName>
        <fullName evidence="2">Uncharacterized protein</fullName>
    </submittedName>
</protein>
<sequence>MIHLLDSLSFEAEESQETAEPTTAVFAKRSLNPGKVILTCLVSGFHCRNTNGGGLSG</sequence>
<dbReference type="EMBL" id="GBXM01001583">
    <property type="protein sequence ID" value="JAI06995.1"/>
    <property type="molecule type" value="Transcribed_RNA"/>
</dbReference>
<dbReference type="AlphaFoldDB" id="A0A0E9XWG2"/>
<name>A0A0E9XWG2_ANGAN</name>
<reference evidence="2" key="2">
    <citation type="journal article" date="2015" name="Fish Shellfish Immunol.">
        <title>Early steps in the European eel (Anguilla anguilla)-Vibrio vulnificus interaction in the gills: Role of the RtxA13 toxin.</title>
        <authorList>
            <person name="Callol A."/>
            <person name="Pajuelo D."/>
            <person name="Ebbesson L."/>
            <person name="Teles M."/>
            <person name="MacKenzie S."/>
            <person name="Amaro C."/>
        </authorList>
    </citation>
    <scope>NUCLEOTIDE SEQUENCE</scope>
</reference>
<proteinExistence type="predicted"/>
<organism evidence="2">
    <name type="scientific">Anguilla anguilla</name>
    <name type="common">European freshwater eel</name>
    <name type="synonym">Muraena anguilla</name>
    <dbReference type="NCBI Taxonomy" id="7936"/>
    <lineage>
        <taxon>Eukaryota</taxon>
        <taxon>Metazoa</taxon>
        <taxon>Chordata</taxon>
        <taxon>Craniata</taxon>
        <taxon>Vertebrata</taxon>
        <taxon>Euteleostomi</taxon>
        <taxon>Actinopterygii</taxon>
        <taxon>Neopterygii</taxon>
        <taxon>Teleostei</taxon>
        <taxon>Anguilliformes</taxon>
        <taxon>Anguillidae</taxon>
        <taxon>Anguilla</taxon>
    </lineage>
</organism>
<feature type="region of interest" description="Disordered" evidence="1">
    <location>
        <begin position="1"/>
        <end position="22"/>
    </location>
</feature>
<evidence type="ECO:0000313" key="2">
    <source>
        <dbReference type="EMBL" id="JAI06995.1"/>
    </source>
</evidence>
<evidence type="ECO:0000256" key="1">
    <source>
        <dbReference type="SAM" id="MobiDB-lite"/>
    </source>
</evidence>